<dbReference type="OrthoDB" id="4843554at2759"/>
<feature type="signal peptide" evidence="2">
    <location>
        <begin position="1"/>
        <end position="18"/>
    </location>
</feature>
<feature type="region of interest" description="Disordered" evidence="1">
    <location>
        <begin position="121"/>
        <end position="161"/>
    </location>
</feature>
<evidence type="ECO:0000256" key="1">
    <source>
        <dbReference type="SAM" id="MobiDB-lite"/>
    </source>
</evidence>
<keyword evidence="2" id="KW-0732">Signal</keyword>
<dbReference type="AlphaFoldDB" id="A0A6A6INS1"/>
<evidence type="ECO:0000313" key="4">
    <source>
        <dbReference type="Proteomes" id="UP000800094"/>
    </source>
</evidence>
<dbReference type="GeneID" id="54574793"/>
<reference evidence="3" key="1">
    <citation type="journal article" date="2020" name="Stud. Mycol.">
        <title>101 Dothideomycetes genomes: a test case for predicting lifestyles and emergence of pathogens.</title>
        <authorList>
            <person name="Haridas S."/>
            <person name="Albert R."/>
            <person name="Binder M."/>
            <person name="Bloem J."/>
            <person name="Labutti K."/>
            <person name="Salamov A."/>
            <person name="Andreopoulos B."/>
            <person name="Baker S."/>
            <person name="Barry K."/>
            <person name="Bills G."/>
            <person name="Bluhm B."/>
            <person name="Cannon C."/>
            <person name="Castanera R."/>
            <person name="Culley D."/>
            <person name="Daum C."/>
            <person name="Ezra D."/>
            <person name="Gonzalez J."/>
            <person name="Henrissat B."/>
            <person name="Kuo A."/>
            <person name="Liang C."/>
            <person name="Lipzen A."/>
            <person name="Lutzoni F."/>
            <person name="Magnuson J."/>
            <person name="Mondo S."/>
            <person name="Nolan M."/>
            <person name="Ohm R."/>
            <person name="Pangilinan J."/>
            <person name="Park H.-J."/>
            <person name="Ramirez L."/>
            <person name="Alfaro M."/>
            <person name="Sun H."/>
            <person name="Tritt A."/>
            <person name="Yoshinaga Y."/>
            <person name="Zwiers L.-H."/>
            <person name="Turgeon B."/>
            <person name="Goodwin S."/>
            <person name="Spatafora J."/>
            <person name="Crous P."/>
            <person name="Grigoriev I."/>
        </authorList>
    </citation>
    <scope>NUCLEOTIDE SEQUENCE</scope>
    <source>
        <strain evidence="3">CBS 122368</strain>
    </source>
</reference>
<evidence type="ECO:0000313" key="3">
    <source>
        <dbReference type="EMBL" id="KAF2251133.1"/>
    </source>
</evidence>
<dbReference type="RefSeq" id="XP_033686137.1">
    <property type="nucleotide sequence ID" value="XM_033821463.1"/>
</dbReference>
<accession>A0A6A6INS1</accession>
<protein>
    <recommendedName>
        <fullName evidence="5">Extracellular membrane protein CFEM domain-containing protein</fullName>
    </recommendedName>
</protein>
<keyword evidence="4" id="KW-1185">Reference proteome</keyword>
<organism evidence="3 4">
    <name type="scientific">Trematosphaeria pertusa</name>
    <dbReference type="NCBI Taxonomy" id="390896"/>
    <lineage>
        <taxon>Eukaryota</taxon>
        <taxon>Fungi</taxon>
        <taxon>Dikarya</taxon>
        <taxon>Ascomycota</taxon>
        <taxon>Pezizomycotina</taxon>
        <taxon>Dothideomycetes</taxon>
        <taxon>Pleosporomycetidae</taxon>
        <taxon>Pleosporales</taxon>
        <taxon>Massarineae</taxon>
        <taxon>Trematosphaeriaceae</taxon>
        <taxon>Trematosphaeria</taxon>
    </lineage>
</organism>
<evidence type="ECO:0008006" key="5">
    <source>
        <dbReference type="Google" id="ProtNLM"/>
    </source>
</evidence>
<evidence type="ECO:0000256" key="2">
    <source>
        <dbReference type="SAM" id="SignalP"/>
    </source>
</evidence>
<feature type="chain" id="PRO_5025469619" description="Extracellular membrane protein CFEM domain-containing protein" evidence="2">
    <location>
        <begin position="19"/>
        <end position="186"/>
    </location>
</feature>
<dbReference type="EMBL" id="ML987193">
    <property type="protein sequence ID" value="KAF2251133.1"/>
    <property type="molecule type" value="Genomic_DNA"/>
</dbReference>
<sequence>MLVKNLVLAFTLAAIGLAQDVDSNDVPNQCQAVCASVVSLTSSCDQQNDDRAELDCVCQASGADTQVPLCAACVSQYDSDGNDNDVNDIVRSCSFSTTTYNPPAASASLTMISGSASLTTPAASSAQSTDSAQSSGAITSGSGTAGGAATQTTGGAADQSTNAAPAPTMGVAGAGLGLLGFAIGML</sequence>
<name>A0A6A6INS1_9PLEO</name>
<dbReference type="Proteomes" id="UP000800094">
    <property type="component" value="Unassembled WGS sequence"/>
</dbReference>
<gene>
    <name evidence="3" type="ORF">BU26DRAFT_276623</name>
</gene>
<proteinExistence type="predicted"/>